<dbReference type="OrthoDB" id="196313at2"/>
<dbReference type="SUPFAM" id="SSF54637">
    <property type="entry name" value="Thioesterase/thiol ester dehydrase-isomerase"/>
    <property type="match status" value="1"/>
</dbReference>
<evidence type="ECO:0000313" key="2">
    <source>
        <dbReference type="Proteomes" id="UP000190797"/>
    </source>
</evidence>
<name>A0A1V0AM70_9ACTN</name>
<dbReference type="Proteomes" id="UP000190797">
    <property type="component" value="Chromosome"/>
</dbReference>
<evidence type="ECO:0000313" key="1">
    <source>
        <dbReference type="EMBL" id="AQZ71307.1"/>
    </source>
</evidence>
<dbReference type="AlphaFoldDB" id="A0A1V0AM70"/>
<dbReference type="InterPro" id="IPR027961">
    <property type="entry name" value="DUF4442"/>
</dbReference>
<reference evidence="2" key="1">
    <citation type="journal article" date="2017" name="Med. Chem. Commun.">
        <title>Nonomuraea sp. ATCC 55076 harbours the largest actinomycete chromosome to date and the kistamicin biosynthetic gene cluster.</title>
        <authorList>
            <person name="Nazari B."/>
            <person name="Forneris C.C."/>
            <person name="Gibson M.I."/>
            <person name="Moon K."/>
            <person name="Schramma K.R."/>
            <person name="Seyedsayamdost M.R."/>
        </authorList>
    </citation>
    <scope>NUCLEOTIDE SEQUENCE [LARGE SCALE GENOMIC DNA]</scope>
    <source>
        <strain evidence="2">ATCC 55076</strain>
    </source>
</reference>
<proteinExistence type="predicted"/>
<dbReference type="CDD" id="cd03443">
    <property type="entry name" value="PaaI_thioesterase"/>
    <property type="match status" value="1"/>
</dbReference>
<dbReference type="Gene3D" id="3.10.129.10">
    <property type="entry name" value="Hotdog Thioesterase"/>
    <property type="match status" value="1"/>
</dbReference>
<protein>
    <submittedName>
        <fullName evidence="1">DUF4442 domain-containing protein</fullName>
    </submittedName>
</protein>
<dbReference type="InterPro" id="IPR029069">
    <property type="entry name" value="HotDog_dom_sf"/>
</dbReference>
<keyword evidence="2" id="KW-1185">Reference proteome</keyword>
<sequence length="154" mass="16117">MCGMSVDVGGLLLDTVPFARTLGIVFDTVADGHAVCHVPDRPDLHNHVAGPHAGVLFTLAESASGAAVLSALGDQLSRAVPLPTTATIAYRKVALGEVRAEARLLASREEVVARLDAGERPEFDVAVELTNADGTVVSTLTVTWTLRPNRPTSP</sequence>
<gene>
    <name evidence="1" type="ORF">BKM31_52415</name>
</gene>
<accession>A0A1V0AM70</accession>
<dbReference type="EMBL" id="CP017717">
    <property type="protein sequence ID" value="AQZ71307.1"/>
    <property type="molecule type" value="Genomic_DNA"/>
</dbReference>
<dbReference type="Pfam" id="PF14539">
    <property type="entry name" value="DUF4442"/>
    <property type="match status" value="1"/>
</dbReference>
<organism evidence="1 2">
    <name type="scientific">[Actinomadura] parvosata subsp. kistnae</name>
    <dbReference type="NCBI Taxonomy" id="1909395"/>
    <lineage>
        <taxon>Bacteria</taxon>
        <taxon>Bacillati</taxon>
        <taxon>Actinomycetota</taxon>
        <taxon>Actinomycetes</taxon>
        <taxon>Streptosporangiales</taxon>
        <taxon>Streptosporangiaceae</taxon>
        <taxon>Nonomuraea</taxon>
    </lineage>
</organism>
<dbReference type="KEGG" id="noa:BKM31_52415"/>
<dbReference type="STRING" id="1909395.BKM31_52415"/>